<sequence length="89" mass="9915">MKQILMTILLLSTSLFANYAYTGENSGKIDMHGGKGDNLLTNKNKFSNIRINPLSNIGIKKPTAPNKPVELIEKKKKITEDKTDLKPTK</sequence>
<name>A0A1P8KKZ3_9BACT</name>
<evidence type="ECO:0000313" key="2">
    <source>
        <dbReference type="EMBL" id="APW65214.1"/>
    </source>
</evidence>
<evidence type="ECO:0000256" key="1">
    <source>
        <dbReference type="SAM" id="SignalP"/>
    </source>
</evidence>
<evidence type="ECO:0000313" key="3">
    <source>
        <dbReference type="Proteomes" id="UP000186074"/>
    </source>
</evidence>
<keyword evidence="1" id="KW-0732">Signal</keyword>
<dbReference type="AlphaFoldDB" id="A0A1P8KKZ3"/>
<organism evidence="2 3">
    <name type="scientific">Poseidonibacter parvus</name>
    <dbReference type="NCBI Taxonomy" id="1850254"/>
    <lineage>
        <taxon>Bacteria</taxon>
        <taxon>Pseudomonadati</taxon>
        <taxon>Campylobacterota</taxon>
        <taxon>Epsilonproteobacteria</taxon>
        <taxon>Campylobacterales</taxon>
        <taxon>Arcobacteraceae</taxon>
        <taxon>Poseidonibacter</taxon>
    </lineage>
</organism>
<proteinExistence type="predicted"/>
<feature type="signal peptide" evidence="1">
    <location>
        <begin position="1"/>
        <end position="17"/>
    </location>
</feature>
<dbReference type="EMBL" id="CP019070">
    <property type="protein sequence ID" value="APW65214.1"/>
    <property type="molecule type" value="Genomic_DNA"/>
</dbReference>
<dbReference type="RefSeq" id="WP_076085120.1">
    <property type="nucleotide sequence ID" value="NZ_CP019070.1"/>
</dbReference>
<gene>
    <name evidence="2" type="ORF">LPB137_04830</name>
</gene>
<feature type="chain" id="PRO_5012952966" evidence="1">
    <location>
        <begin position="18"/>
        <end position="89"/>
    </location>
</feature>
<accession>A0A1P8KKZ3</accession>
<protein>
    <submittedName>
        <fullName evidence="2">Uncharacterized protein</fullName>
    </submittedName>
</protein>
<dbReference type="OrthoDB" id="5349193at2"/>
<dbReference type="STRING" id="1850254.LPB137_04830"/>
<dbReference type="KEGG" id="alp:LPB137_04830"/>
<keyword evidence="3" id="KW-1185">Reference proteome</keyword>
<reference evidence="2 3" key="1">
    <citation type="submission" date="2017-01" db="EMBL/GenBank/DDBJ databases">
        <title>Genome sequencing of Arcobacter sp. LPB0137.</title>
        <authorList>
            <person name="Lee G.-W."/>
            <person name="Yi H."/>
        </authorList>
    </citation>
    <scope>NUCLEOTIDE SEQUENCE [LARGE SCALE GENOMIC DNA]</scope>
    <source>
        <strain evidence="2 3">LPB0137</strain>
    </source>
</reference>
<dbReference type="Proteomes" id="UP000186074">
    <property type="component" value="Chromosome"/>
</dbReference>